<comment type="function">
    <text evidence="5">Specifically methylates the pseudouridine at position 1915 (m3Psi1915) in 23S rRNA.</text>
</comment>
<dbReference type="EC" id="2.1.1.177" evidence="5"/>
<protein>
    <recommendedName>
        <fullName evidence="5">Ribosomal RNA large subunit methyltransferase H</fullName>
        <ecNumber evidence="5">2.1.1.177</ecNumber>
    </recommendedName>
    <alternativeName>
        <fullName evidence="5">23S rRNA (pseudouridine1915-N3)-methyltransferase</fullName>
    </alternativeName>
    <alternativeName>
        <fullName evidence="5">23S rRNA m3Psi1915 methyltransferase</fullName>
    </alternativeName>
    <alternativeName>
        <fullName evidence="5">rRNA (pseudouridine-N3-)-methyltransferase RlmH</fullName>
    </alternativeName>
</protein>
<comment type="catalytic activity">
    <reaction evidence="5">
        <text>pseudouridine(1915) in 23S rRNA + S-adenosyl-L-methionine = N(3)-methylpseudouridine(1915) in 23S rRNA + S-adenosyl-L-homocysteine + H(+)</text>
        <dbReference type="Rhea" id="RHEA:42752"/>
        <dbReference type="Rhea" id="RHEA-COMP:10221"/>
        <dbReference type="Rhea" id="RHEA-COMP:10222"/>
        <dbReference type="ChEBI" id="CHEBI:15378"/>
        <dbReference type="ChEBI" id="CHEBI:57856"/>
        <dbReference type="ChEBI" id="CHEBI:59789"/>
        <dbReference type="ChEBI" id="CHEBI:65314"/>
        <dbReference type="ChEBI" id="CHEBI:74486"/>
        <dbReference type="EC" id="2.1.1.177"/>
    </reaction>
</comment>
<dbReference type="GO" id="GO:0070038">
    <property type="term" value="F:rRNA (pseudouridine-N3-)-methyltransferase activity"/>
    <property type="evidence" value="ECO:0007669"/>
    <property type="project" value="UniProtKB-UniRule"/>
</dbReference>
<comment type="subcellular location">
    <subcellularLocation>
        <location evidence="5">Cytoplasm</location>
    </subcellularLocation>
</comment>
<keyword evidence="5" id="KW-0698">rRNA processing</keyword>
<dbReference type="AlphaFoldDB" id="A0A2K8KI19"/>
<comment type="subunit">
    <text evidence="5">Homodimer.</text>
</comment>
<feature type="binding site" evidence="5">
    <location>
        <position position="103"/>
    </location>
    <ligand>
        <name>S-adenosyl-L-methionine</name>
        <dbReference type="ChEBI" id="CHEBI:59789"/>
    </ligand>
</feature>
<evidence type="ECO:0000256" key="5">
    <source>
        <dbReference type="HAMAP-Rule" id="MF_00658"/>
    </source>
</evidence>
<dbReference type="Proteomes" id="UP000231179">
    <property type="component" value="Chromosome"/>
</dbReference>
<sequence length="154" mass="18149">MKIKIICFNKLQQEFIAVCNHYVAKIKKFQTLEVLEIPEFVSRDLKSNQVRNEELLAKKLEEFKDFEVFLLEIQGKQWASLEFAQALQANQDYKGGKILFLIGPSDGFSEQFVKKYPNQISFGLVTFPYNLVRLILLEQIYRAIKINRQEPYHK</sequence>
<keyword evidence="3 5" id="KW-0949">S-adenosyl-L-methionine</keyword>
<dbReference type="HAMAP" id="MF_00658">
    <property type="entry name" value="23SrRNA_methyltr_H"/>
    <property type="match status" value="1"/>
</dbReference>
<dbReference type="Pfam" id="PF02590">
    <property type="entry name" value="SPOUT_MTase"/>
    <property type="match status" value="1"/>
</dbReference>
<gene>
    <name evidence="5 6" type="primary">rlmH</name>
    <name evidence="6" type="ORF">SCLAR_v1c10380</name>
</gene>
<dbReference type="PANTHER" id="PTHR33603:SF1">
    <property type="entry name" value="RIBOSOMAL RNA LARGE SUBUNIT METHYLTRANSFERASE H"/>
    <property type="match status" value="1"/>
</dbReference>
<name>A0A2K8KI19_9MOLU</name>
<dbReference type="OrthoDB" id="9806643at2"/>
<dbReference type="InterPro" id="IPR029028">
    <property type="entry name" value="Alpha/beta_knot_MTases"/>
</dbReference>
<organism evidence="6 7">
    <name type="scientific">Spiroplasma clarkii</name>
    <dbReference type="NCBI Taxonomy" id="2139"/>
    <lineage>
        <taxon>Bacteria</taxon>
        <taxon>Bacillati</taxon>
        <taxon>Mycoplasmatota</taxon>
        <taxon>Mollicutes</taxon>
        <taxon>Entomoplasmatales</taxon>
        <taxon>Spiroplasmataceae</taxon>
        <taxon>Spiroplasma</taxon>
    </lineage>
</organism>
<dbReference type="RefSeq" id="WP_100254878.1">
    <property type="nucleotide sequence ID" value="NZ_CP015819.1"/>
</dbReference>
<comment type="similarity">
    <text evidence="4 5">Belongs to the RNA methyltransferase RlmH family.</text>
</comment>
<comment type="caution">
    <text evidence="5">Lacks conserved residue(s) required for the propagation of feature annotation.</text>
</comment>
<keyword evidence="2 5" id="KW-0808">Transferase</keyword>
<evidence type="ECO:0000256" key="1">
    <source>
        <dbReference type="ARBA" id="ARBA00022603"/>
    </source>
</evidence>
<feature type="binding site" evidence="5">
    <location>
        <position position="71"/>
    </location>
    <ligand>
        <name>S-adenosyl-L-methionine</name>
        <dbReference type="ChEBI" id="CHEBI:59789"/>
    </ligand>
</feature>
<accession>A0A2K8KI19</accession>
<dbReference type="Gene3D" id="3.40.1280.10">
    <property type="match status" value="1"/>
</dbReference>
<evidence type="ECO:0000313" key="7">
    <source>
        <dbReference type="Proteomes" id="UP000231179"/>
    </source>
</evidence>
<dbReference type="GO" id="GO:0005737">
    <property type="term" value="C:cytoplasm"/>
    <property type="evidence" value="ECO:0007669"/>
    <property type="project" value="UniProtKB-SubCell"/>
</dbReference>
<keyword evidence="5" id="KW-0963">Cytoplasm</keyword>
<evidence type="ECO:0000313" key="6">
    <source>
        <dbReference type="EMBL" id="ATX71338.1"/>
    </source>
</evidence>
<dbReference type="InterPro" id="IPR029026">
    <property type="entry name" value="tRNA_m1G_MTases_N"/>
</dbReference>
<proteinExistence type="inferred from homology"/>
<dbReference type="SUPFAM" id="SSF75217">
    <property type="entry name" value="alpha/beta knot"/>
    <property type="match status" value="1"/>
</dbReference>
<dbReference type="InterPro" id="IPR003742">
    <property type="entry name" value="RlmH-like"/>
</dbReference>
<evidence type="ECO:0000256" key="3">
    <source>
        <dbReference type="ARBA" id="ARBA00022691"/>
    </source>
</evidence>
<reference evidence="6 7" key="1">
    <citation type="submission" date="2017-11" db="EMBL/GenBank/DDBJ databases">
        <title>Complete genome sequence of Spiroplasma clarkii CN-5 (DSM 19994).</title>
        <authorList>
            <person name="Tsai Y.-M."/>
            <person name="Chang A."/>
            <person name="Lo W.-S."/>
            <person name="Kuo C.-H."/>
        </authorList>
    </citation>
    <scope>NUCLEOTIDE SEQUENCE [LARGE SCALE GENOMIC DNA]</scope>
    <source>
        <strain evidence="6 7">CN-5</strain>
    </source>
</reference>
<dbReference type="PANTHER" id="PTHR33603">
    <property type="entry name" value="METHYLTRANSFERASE"/>
    <property type="match status" value="1"/>
</dbReference>
<evidence type="ECO:0000256" key="2">
    <source>
        <dbReference type="ARBA" id="ARBA00022679"/>
    </source>
</evidence>
<keyword evidence="7" id="KW-1185">Reference proteome</keyword>
<dbReference type="PIRSF" id="PIRSF004505">
    <property type="entry name" value="MT_bac"/>
    <property type="match status" value="1"/>
</dbReference>
<dbReference type="EMBL" id="CP024870">
    <property type="protein sequence ID" value="ATX71338.1"/>
    <property type="molecule type" value="Genomic_DNA"/>
</dbReference>
<dbReference type="CDD" id="cd18081">
    <property type="entry name" value="RlmH-like"/>
    <property type="match status" value="1"/>
</dbReference>
<keyword evidence="1 5" id="KW-0489">Methyltransferase</keyword>
<evidence type="ECO:0000256" key="4">
    <source>
        <dbReference type="ARBA" id="ARBA00038303"/>
    </source>
</evidence>